<name>A0A9P6GXS1_9MICR</name>
<dbReference type="PANTHER" id="PTHR13218">
    <property type="entry name" value="TRANSCRIPTION INITIATION FACTOR TFIID SUBUNIT 11-RELATED"/>
    <property type="match status" value="1"/>
</dbReference>
<dbReference type="Gene3D" id="1.10.20.10">
    <property type="entry name" value="Histone, subunit A"/>
    <property type="match status" value="1"/>
</dbReference>
<organism evidence="9 10">
    <name type="scientific">Nosema granulosis</name>
    <dbReference type="NCBI Taxonomy" id="83296"/>
    <lineage>
        <taxon>Eukaryota</taxon>
        <taxon>Fungi</taxon>
        <taxon>Fungi incertae sedis</taxon>
        <taxon>Microsporidia</taxon>
        <taxon>Nosematidae</taxon>
        <taxon>Nosema</taxon>
    </lineage>
</organism>
<dbReference type="SUPFAM" id="SSF47113">
    <property type="entry name" value="Histone-fold"/>
    <property type="match status" value="1"/>
</dbReference>
<feature type="region of interest" description="Disordered" evidence="7">
    <location>
        <begin position="1"/>
        <end position="29"/>
    </location>
</feature>
<keyword evidence="4" id="KW-0804">Transcription</keyword>
<comment type="similarity">
    <text evidence="2">Belongs to the TAF11 family.</text>
</comment>
<dbReference type="OrthoDB" id="28335at2759"/>
<keyword evidence="10" id="KW-1185">Reference proteome</keyword>
<dbReference type="InterPro" id="IPR006809">
    <property type="entry name" value="TAFII28_dom"/>
</dbReference>
<dbReference type="Pfam" id="PF04719">
    <property type="entry name" value="TAFII28"/>
    <property type="match status" value="1"/>
</dbReference>
<proteinExistence type="inferred from homology"/>
<evidence type="ECO:0000256" key="1">
    <source>
        <dbReference type="ARBA" id="ARBA00004123"/>
    </source>
</evidence>
<evidence type="ECO:0000313" key="9">
    <source>
        <dbReference type="EMBL" id="KAF9762298.1"/>
    </source>
</evidence>
<evidence type="ECO:0000256" key="5">
    <source>
        <dbReference type="ARBA" id="ARBA00023242"/>
    </source>
</evidence>
<dbReference type="GO" id="GO:0005669">
    <property type="term" value="C:transcription factor TFIID complex"/>
    <property type="evidence" value="ECO:0007669"/>
    <property type="project" value="InterPro"/>
</dbReference>
<feature type="compositionally biased region" description="Polar residues" evidence="7">
    <location>
        <begin position="12"/>
        <end position="26"/>
    </location>
</feature>
<dbReference type="CDD" id="cd08048">
    <property type="entry name" value="HFD_TAF11"/>
    <property type="match status" value="1"/>
</dbReference>
<evidence type="ECO:0000256" key="3">
    <source>
        <dbReference type="ARBA" id="ARBA00023015"/>
    </source>
</evidence>
<feature type="domain" description="TAFII28-like protein" evidence="8">
    <location>
        <begin position="34"/>
        <end position="118"/>
    </location>
</feature>
<dbReference type="PANTHER" id="PTHR13218:SF8">
    <property type="entry name" value="TRANSCRIPTION INITIATION FACTOR TFIID SUBUNIT 11"/>
    <property type="match status" value="1"/>
</dbReference>
<evidence type="ECO:0000256" key="7">
    <source>
        <dbReference type="SAM" id="MobiDB-lite"/>
    </source>
</evidence>
<dbReference type="Proteomes" id="UP000740883">
    <property type="component" value="Unassembled WGS sequence"/>
</dbReference>
<sequence length="135" mass="15691">MEKEHLSDADTESVNMDSEESTYLNEDNQELQHIIDKMSEEELLRYETFRRSNFPKGVVKKFISNVIGQAVNPNLIIAVSGLAKVYVGEMVEMAREIQAEKNEEGPLLPSHIHEAHRRMYKRMPNMQVFKKAPWE</sequence>
<gene>
    <name evidence="9" type="primary">taf11</name>
    <name evidence="9" type="ORF">NGRA_2104</name>
</gene>
<dbReference type="GO" id="GO:0046982">
    <property type="term" value="F:protein heterodimerization activity"/>
    <property type="evidence" value="ECO:0007669"/>
    <property type="project" value="InterPro"/>
</dbReference>
<comment type="subcellular location">
    <subcellularLocation>
        <location evidence="1">Nucleus</location>
    </subcellularLocation>
</comment>
<reference evidence="9 10" key="1">
    <citation type="journal article" date="2020" name="Genome Biol. Evol.">
        <title>Comparative genomics of strictly vertically transmitted, feminizing microsporidia endosymbionts of amphipod crustaceans.</title>
        <authorList>
            <person name="Cormier A."/>
            <person name="Chebbi M.A."/>
            <person name="Giraud I."/>
            <person name="Wattier R."/>
            <person name="Teixeira M."/>
            <person name="Gilbert C."/>
            <person name="Rigaud T."/>
            <person name="Cordaux R."/>
        </authorList>
    </citation>
    <scope>NUCLEOTIDE SEQUENCE [LARGE SCALE GENOMIC DNA]</scope>
    <source>
        <strain evidence="9 10">Ou3-Ou53</strain>
    </source>
</reference>
<dbReference type="GO" id="GO:0016251">
    <property type="term" value="F:RNA polymerase II general transcription initiation factor activity"/>
    <property type="evidence" value="ECO:0007669"/>
    <property type="project" value="TreeGrafter"/>
</dbReference>
<accession>A0A9P6GXS1</accession>
<dbReference type="InterPro" id="IPR045127">
    <property type="entry name" value="TAF11-like"/>
</dbReference>
<evidence type="ECO:0000256" key="2">
    <source>
        <dbReference type="ARBA" id="ARBA00009788"/>
    </source>
</evidence>
<keyword evidence="3" id="KW-0805">Transcription regulation</keyword>
<evidence type="ECO:0000259" key="8">
    <source>
        <dbReference type="Pfam" id="PF04719"/>
    </source>
</evidence>
<evidence type="ECO:0000256" key="6">
    <source>
        <dbReference type="ARBA" id="ARBA00072882"/>
    </source>
</evidence>
<evidence type="ECO:0000313" key="10">
    <source>
        <dbReference type="Proteomes" id="UP000740883"/>
    </source>
</evidence>
<evidence type="ECO:0000256" key="4">
    <source>
        <dbReference type="ARBA" id="ARBA00023163"/>
    </source>
</evidence>
<dbReference type="EMBL" id="SBJO01000190">
    <property type="protein sequence ID" value="KAF9762298.1"/>
    <property type="molecule type" value="Genomic_DNA"/>
</dbReference>
<comment type="caution">
    <text evidence="9">The sequence shown here is derived from an EMBL/GenBank/DDBJ whole genome shotgun (WGS) entry which is preliminary data.</text>
</comment>
<dbReference type="AlphaFoldDB" id="A0A9P6GXS1"/>
<dbReference type="GO" id="GO:0051123">
    <property type="term" value="P:RNA polymerase II preinitiation complex assembly"/>
    <property type="evidence" value="ECO:0007669"/>
    <property type="project" value="InterPro"/>
</dbReference>
<protein>
    <recommendedName>
        <fullName evidence="6">Transcription initiation factor TFIID subunit 11</fullName>
    </recommendedName>
</protein>
<dbReference type="FunFam" id="1.10.20.10:FF:000061">
    <property type="entry name" value="TFIID subunit"/>
    <property type="match status" value="1"/>
</dbReference>
<dbReference type="InterPro" id="IPR009072">
    <property type="entry name" value="Histone-fold"/>
</dbReference>
<keyword evidence="5" id="KW-0539">Nucleus</keyword>